<dbReference type="InterPro" id="IPR002696">
    <property type="entry name" value="Membr_insert_effic_factor_YidD"/>
</dbReference>
<comment type="function">
    <text evidence="1">Could be involved in insertion of integral membrane proteins into the membrane.</text>
</comment>
<dbReference type="PROSITE" id="PS51257">
    <property type="entry name" value="PROKAR_LIPOPROTEIN"/>
    <property type="match status" value="1"/>
</dbReference>
<keyword evidence="1" id="KW-0472">Membrane</keyword>
<dbReference type="RefSeq" id="WP_260794398.1">
    <property type="nucleotide sequence ID" value="NZ_CP093313.1"/>
</dbReference>
<reference evidence="2" key="1">
    <citation type="submission" date="2021-04" db="EMBL/GenBank/DDBJ databases">
        <title>Phylogenetic analysis of Acidobacteriaceae.</title>
        <authorList>
            <person name="Qiu L."/>
            <person name="Zhang Q."/>
        </authorList>
    </citation>
    <scope>NUCLEOTIDE SEQUENCE</scope>
    <source>
        <strain evidence="2">DSM 25168</strain>
    </source>
</reference>
<dbReference type="GO" id="GO:0005886">
    <property type="term" value="C:plasma membrane"/>
    <property type="evidence" value="ECO:0007669"/>
    <property type="project" value="UniProtKB-SubCell"/>
</dbReference>
<name>A0A9J7BPT5_9BACT</name>
<accession>A0A9J7BPT5</accession>
<protein>
    <recommendedName>
        <fullName evidence="1">Putative membrane protein insertion efficiency factor</fullName>
    </recommendedName>
</protein>
<dbReference type="HAMAP" id="MF_00386">
    <property type="entry name" value="UPF0161_YidD"/>
    <property type="match status" value="1"/>
</dbReference>
<keyword evidence="3" id="KW-1185">Reference proteome</keyword>
<dbReference type="Pfam" id="PF01809">
    <property type="entry name" value="YidD"/>
    <property type="match status" value="1"/>
</dbReference>
<comment type="subcellular location">
    <subcellularLocation>
        <location evidence="1">Cell membrane</location>
        <topology evidence="1">Peripheral membrane protein</topology>
        <orientation evidence="1">Cytoplasmic side</orientation>
    </subcellularLocation>
</comment>
<dbReference type="SMART" id="SM01234">
    <property type="entry name" value="Haemolytic"/>
    <property type="match status" value="1"/>
</dbReference>
<evidence type="ECO:0000313" key="3">
    <source>
        <dbReference type="Proteomes" id="UP001059380"/>
    </source>
</evidence>
<dbReference type="Proteomes" id="UP001059380">
    <property type="component" value="Chromosome"/>
</dbReference>
<dbReference type="PANTHER" id="PTHR33383">
    <property type="entry name" value="MEMBRANE PROTEIN INSERTION EFFICIENCY FACTOR-RELATED"/>
    <property type="match status" value="1"/>
</dbReference>
<proteinExistence type="inferred from homology"/>
<dbReference type="NCBIfam" id="TIGR00278">
    <property type="entry name" value="membrane protein insertion efficiency factor YidD"/>
    <property type="match status" value="1"/>
</dbReference>
<sequence length="87" mass="9519">MTRILLALLAFYQRWLSPAVHSLGVGGCKFLPTCSEYAARAIVLHGPLRGSALAAWRLLRCHPFSRGGLDQVPVPASHRHTAHEPLP</sequence>
<evidence type="ECO:0000313" key="2">
    <source>
        <dbReference type="EMBL" id="UWZ84892.1"/>
    </source>
</evidence>
<dbReference type="PANTHER" id="PTHR33383:SF1">
    <property type="entry name" value="MEMBRANE PROTEIN INSERTION EFFICIENCY FACTOR-RELATED"/>
    <property type="match status" value="1"/>
</dbReference>
<dbReference type="AlphaFoldDB" id="A0A9J7BPT5"/>
<organism evidence="2 3">
    <name type="scientific">Occallatibacter riparius</name>
    <dbReference type="NCBI Taxonomy" id="1002689"/>
    <lineage>
        <taxon>Bacteria</taxon>
        <taxon>Pseudomonadati</taxon>
        <taxon>Acidobacteriota</taxon>
        <taxon>Terriglobia</taxon>
        <taxon>Terriglobales</taxon>
        <taxon>Acidobacteriaceae</taxon>
        <taxon>Occallatibacter</taxon>
    </lineage>
</organism>
<gene>
    <name evidence="2" type="primary">yidD</name>
    <name evidence="2" type="ORF">MOP44_02885</name>
</gene>
<keyword evidence="1" id="KW-1003">Cell membrane</keyword>
<dbReference type="EMBL" id="CP093313">
    <property type="protein sequence ID" value="UWZ84892.1"/>
    <property type="molecule type" value="Genomic_DNA"/>
</dbReference>
<comment type="similarity">
    <text evidence="1">Belongs to the UPF0161 family.</text>
</comment>
<dbReference type="KEGG" id="orp:MOP44_02885"/>
<evidence type="ECO:0000256" key="1">
    <source>
        <dbReference type="HAMAP-Rule" id="MF_00386"/>
    </source>
</evidence>